<dbReference type="AlphaFoldDB" id="A0A8H5GSN5"/>
<gene>
    <name evidence="3" type="ORF">D9757_013137</name>
</gene>
<feature type="compositionally biased region" description="Basic and acidic residues" evidence="1">
    <location>
        <begin position="441"/>
        <end position="450"/>
    </location>
</feature>
<dbReference type="EMBL" id="JAACJN010000122">
    <property type="protein sequence ID" value="KAF5370407.1"/>
    <property type="molecule type" value="Genomic_DNA"/>
</dbReference>
<evidence type="ECO:0000256" key="1">
    <source>
        <dbReference type="SAM" id="MobiDB-lite"/>
    </source>
</evidence>
<accession>A0A8H5GSN5</accession>
<feature type="compositionally biased region" description="Polar residues" evidence="1">
    <location>
        <begin position="328"/>
        <end position="344"/>
    </location>
</feature>
<proteinExistence type="predicted"/>
<evidence type="ECO:0000313" key="3">
    <source>
        <dbReference type="EMBL" id="KAF5370407.1"/>
    </source>
</evidence>
<feature type="region of interest" description="Disordered" evidence="1">
    <location>
        <begin position="328"/>
        <end position="473"/>
    </location>
</feature>
<reference evidence="3 4" key="1">
    <citation type="journal article" date="2020" name="ISME J.">
        <title>Uncovering the hidden diversity of litter-decomposition mechanisms in mushroom-forming fungi.</title>
        <authorList>
            <person name="Floudas D."/>
            <person name="Bentzer J."/>
            <person name="Ahren D."/>
            <person name="Johansson T."/>
            <person name="Persson P."/>
            <person name="Tunlid A."/>
        </authorList>
    </citation>
    <scope>NUCLEOTIDE SEQUENCE [LARGE SCALE GENOMIC DNA]</scope>
    <source>
        <strain evidence="3 4">CBS 406.79</strain>
    </source>
</reference>
<feature type="compositionally biased region" description="Polar residues" evidence="1">
    <location>
        <begin position="398"/>
        <end position="410"/>
    </location>
</feature>
<keyword evidence="2" id="KW-1133">Transmembrane helix</keyword>
<sequence>MVAIETLGPAVTETTTSLSPALSSPTPSLTHNLNDSRSFHVQPVIILSAAGIGLVVSLAVLVFVYTRTKKSKAGGKVDISQTTWATNCDIDSKYSKFKPLMLLSDEKYDYIDPPIKPPSSLAPQPTRRPNRARQPSQTQSLVVQHTSVAPTLLLLPVPALTLSDIPALCDPPSSSRREISNWIDSDAMFGWNGGYSLARDDSRLFVSTAFMNLPPPSTTSPAMNEDLRKDSVLGKTSECSEKISKSESTSPLAKAGTKSHNSTFTVDPKKTRRFGYVSPATNAFNPLLLRCVSGSTVGHASYSIADDTNQPESSSNLASKALMSRYSTTSAPSTISPKNNQMLRSTSSASTYGPPPSAPPSIPLPDTPPRSSSPLLKAIPKSPPQAKSKPSTQSSKPRPNTLSIPKSSSKAHLPRYSRSSAQNSHLRPKLPLSPLNPNARNQDENPHRVDSTPFSSESPLRSKLQTQSQMKGATPVPSIFDLSVTHDLGPLEGGLRWGSMWYAFEKPLASGSPGEVKTVMKGSKGARVKVGTNLKKTVKSGEVVQGGKVVRGGRTVKGKFIASGKENLI</sequence>
<feature type="compositionally biased region" description="Polar residues" evidence="1">
    <location>
        <begin position="452"/>
        <end position="471"/>
    </location>
</feature>
<feature type="compositionally biased region" description="Basic and acidic residues" evidence="1">
    <location>
        <begin position="233"/>
        <end position="245"/>
    </location>
</feature>
<organism evidence="3 4">
    <name type="scientific">Collybiopsis confluens</name>
    <dbReference type="NCBI Taxonomy" id="2823264"/>
    <lineage>
        <taxon>Eukaryota</taxon>
        <taxon>Fungi</taxon>
        <taxon>Dikarya</taxon>
        <taxon>Basidiomycota</taxon>
        <taxon>Agaricomycotina</taxon>
        <taxon>Agaricomycetes</taxon>
        <taxon>Agaricomycetidae</taxon>
        <taxon>Agaricales</taxon>
        <taxon>Marasmiineae</taxon>
        <taxon>Omphalotaceae</taxon>
        <taxon>Collybiopsis</taxon>
    </lineage>
</organism>
<keyword evidence="2" id="KW-0812">Transmembrane</keyword>
<feature type="transmembrane region" description="Helical" evidence="2">
    <location>
        <begin position="44"/>
        <end position="66"/>
    </location>
</feature>
<protein>
    <submittedName>
        <fullName evidence="3">Uncharacterized protein</fullName>
    </submittedName>
</protein>
<feature type="compositionally biased region" description="Low complexity" evidence="1">
    <location>
        <begin position="377"/>
        <end position="397"/>
    </location>
</feature>
<feature type="region of interest" description="Disordered" evidence="1">
    <location>
        <begin position="233"/>
        <end position="266"/>
    </location>
</feature>
<name>A0A8H5GSN5_9AGAR</name>
<evidence type="ECO:0000256" key="2">
    <source>
        <dbReference type="SAM" id="Phobius"/>
    </source>
</evidence>
<feature type="compositionally biased region" description="Pro residues" evidence="1">
    <location>
        <begin position="353"/>
        <end position="368"/>
    </location>
</feature>
<keyword evidence="4" id="KW-1185">Reference proteome</keyword>
<comment type="caution">
    <text evidence="3">The sequence shown here is derived from an EMBL/GenBank/DDBJ whole genome shotgun (WGS) entry which is preliminary data.</text>
</comment>
<dbReference type="Proteomes" id="UP000518752">
    <property type="component" value="Unassembled WGS sequence"/>
</dbReference>
<keyword evidence="2" id="KW-0472">Membrane</keyword>
<evidence type="ECO:0000313" key="4">
    <source>
        <dbReference type="Proteomes" id="UP000518752"/>
    </source>
</evidence>
<feature type="region of interest" description="Disordered" evidence="1">
    <location>
        <begin position="114"/>
        <end position="140"/>
    </location>
</feature>
<dbReference type="OrthoDB" id="2972130at2759"/>